<organism evidence="3">
    <name type="scientific">marine metagenome</name>
    <dbReference type="NCBI Taxonomy" id="408172"/>
    <lineage>
        <taxon>unclassified sequences</taxon>
        <taxon>metagenomes</taxon>
        <taxon>ecological metagenomes</taxon>
    </lineage>
</organism>
<dbReference type="SUPFAM" id="SSF53448">
    <property type="entry name" value="Nucleotide-diphospho-sugar transferases"/>
    <property type="match status" value="1"/>
</dbReference>
<reference evidence="3" key="1">
    <citation type="submission" date="2018-05" db="EMBL/GenBank/DDBJ databases">
        <authorList>
            <person name="Lanie J.A."/>
            <person name="Ng W.-L."/>
            <person name="Kazmierczak K.M."/>
            <person name="Andrzejewski T.M."/>
            <person name="Davidsen T.M."/>
            <person name="Wayne K.J."/>
            <person name="Tettelin H."/>
            <person name="Glass J.I."/>
            <person name="Rusch D."/>
            <person name="Podicherti R."/>
            <person name="Tsui H.-C.T."/>
            <person name="Winkler M.E."/>
        </authorList>
    </citation>
    <scope>NUCLEOTIDE SEQUENCE</scope>
</reference>
<dbReference type="PANTHER" id="PTHR32125">
    <property type="entry name" value="2-C-METHYL-D-ERYTHRITOL 4-PHOSPHATE CYTIDYLYLTRANSFERASE, CHLOROPLASTIC"/>
    <property type="match status" value="1"/>
</dbReference>
<accession>A0A381VGD6</accession>
<gene>
    <name evidence="3" type="ORF">METZ01_LOCUS92186</name>
</gene>
<keyword evidence="2" id="KW-0548">Nucleotidyltransferase</keyword>
<keyword evidence="1" id="KW-0808">Transferase</keyword>
<sequence>MDYPIQTFSECNEIDRLIIVVPEKFRIEIQKAYPGHSVIFGGSSRKESAFNGLLACPTETEKVLIHDAARAMVDDSIITRCFEALDYAKAVSTVVPTKDTVVESKGNIIVNMPIRNNIFLEQTPQGFHYQTILKAHTTIQVDTTDDIRLVNEMGIKCATVEGSENNFKITTKQDYQLAEILLKGSI</sequence>
<protein>
    <recommendedName>
        <fullName evidence="4">2-C-methyl-D-erythritol 4-phosphate cytidylyltransferase</fullName>
    </recommendedName>
</protein>
<dbReference type="AlphaFoldDB" id="A0A381VGD6"/>
<evidence type="ECO:0008006" key="4">
    <source>
        <dbReference type="Google" id="ProtNLM"/>
    </source>
</evidence>
<dbReference type="Pfam" id="PF01128">
    <property type="entry name" value="IspD"/>
    <property type="match status" value="1"/>
</dbReference>
<dbReference type="InterPro" id="IPR034683">
    <property type="entry name" value="IspD/TarI"/>
</dbReference>
<dbReference type="InterPro" id="IPR018294">
    <property type="entry name" value="ISPD_synthase_CS"/>
</dbReference>
<dbReference type="InterPro" id="IPR050088">
    <property type="entry name" value="IspD/TarI_cytidylyltransf_bact"/>
</dbReference>
<evidence type="ECO:0000256" key="1">
    <source>
        <dbReference type="ARBA" id="ARBA00022679"/>
    </source>
</evidence>
<dbReference type="PROSITE" id="PS01295">
    <property type="entry name" value="ISPD"/>
    <property type="match status" value="1"/>
</dbReference>
<evidence type="ECO:0000313" key="3">
    <source>
        <dbReference type="EMBL" id="SVA39332.1"/>
    </source>
</evidence>
<dbReference type="GO" id="GO:0008299">
    <property type="term" value="P:isoprenoid biosynthetic process"/>
    <property type="evidence" value="ECO:0007669"/>
    <property type="project" value="InterPro"/>
</dbReference>
<evidence type="ECO:0000256" key="2">
    <source>
        <dbReference type="ARBA" id="ARBA00022695"/>
    </source>
</evidence>
<dbReference type="InterPro" id="IPR029044">
    <property type="entry name" value="Nucleotide-diphossugar_trans"/>
</dbReference>
<name>A0A381VGD6_9ZZZZ</name>
<dbReference type="PANTHER" id="PTHR32125:SF4">
    <property type="entry name" value="2-C-METHYL-D-ERYTHRITOL 4-PHOSPHATE CYTIDYLYLTRANSFERASE, CHLOROPLASTIC"/>
    <property type="match status" value="1"/>
</dbReference>
<dbReference type="Gene3D" id="3.90.550.10">
    <property type="entry name" value="Spore Coat Polysaccharide Biosynthesis Protein SpsA, Chain A"/>
    <property type="match status" value="1"/>
</dbReference>
<proteinExistence type="predicted"/>
<dbReference type="GO" id="GO:0050518">
    <property type="term" value="F:2-C-methyl-D-erythritol 4-phosphate cytidylyltransferase activity"/>
    <property type="evidence" value="ECO:0007669"/>
    <property type="project" value="TreeGrafter"/>
</dbReference>
<dbReference type="EMBL" id="UINC01008747">
    <property type="protein sequence ID" value="SVA39332.1"/>
    <property type="molecule type" value="Genomic_DNA"/>
</dbReference>